<accession>A0A1V5SQV5</accession>
<comment type="subcellular location">
    <subcellularLocation>
        <location evidence="1 7">Cell membrane</location>
        <topology evidence="1 7">Multi-pass membrane protein</topology>
    </subcellularLocation>
</comment>
<dbReference type="InterPro" id="IPR035906">
    <property type="entry name" value="MetI-like_sf"/>
</dbReference>
<evidence type="ECO:0000256" key="2">
    <source>
        <dbReference type="ARBA" id="ARBA00022448"/>
    </source>
</evidence>
<dbReference type="SUPFAM" id="SSF161098">
    <property type="entry name" value="MetI-like"/>
    <property type="match status" value="1"/>
</dbReference>
<feature type="transmembrane region" description="Helical" evidence="7">
    <location>
        <begin position="145"/>
        <end position="162"/>
    </location>
</feature>
<keyword evidence="3" id="KW-1003">Cell membrane</keyword>
<name>A0A1V5SQV5_9BACT</name>
<evidence type="ECO:0000256" key="1">
    <source>
        <dbReference type="ARBA" id="ARBA00004651"/>
    </source>
</evidence>
<feature type="transmembrane region" description="Helical" evidence="7">
    <location>
        <begin position="200"/>
        <end position="220"/>
    </location>
</feature>
<dbReference type="EMBL" id="MWBQ01000104">
    <property type="protein sequence ID" value="OQA56887.1"/>
    <property type="molecule type" value="Genomic_DNA"/>
</dbReference>
<evidence type="ECO:0000256" key="4">
    <source>
        <dbReference type="ARBA" id="ARBA00022692"/>
    </source>
</evidence>
<organism evidence="9">
    <name type="scientific">Candidatus Atribacter allofermentans</name>
    <dbReference type="NCBI Taxonomy" id="1852833"/>
    <lineage>
        <taxon>Bacteria</taxon>
        <taxon>Pseudomonadati</taxon>
        <taxon>Atribacterota</taxon>
        <taxon>Atribacteria</taxon>
        <taxon>Atribacterales</taxon>
        <taxon>Atribacteraceae</taxon>
        <taxon>Atribacter</taxon>
    </lineage>
</organism>
<evidence type="ECO:0000256" key="6">
    <source>
        <dbReference type="ARBA" id="ARBA00023136"/>
    </source>
</evidence>
<feature type="transmembrane region" description="Helical" evidence="7">
    <location>
        <begin position="112"/>
        <end position="133"/>
    </location>
</feature>
<keyword evidence="5 7" id="KW-1133">Transmembrane helix</keyword>
<comment type="caution">
    <text evidence="9">The sequence shown here is derived from an EMBL/GenBank/DDBJ whole genome shotgun (WGS) entry which is preliminary data.</text>
</comment>
<dbReference type="AlphaFoldDB" id="A0A1V5SQV5"/>
<evidence type="ECO:0000256" key="3">
    <source>
        <dbReference type="ARBA" id="ARBA00022475"/>
    </source>
</evidence>
<feature type="transmembrane region" description="Helical" evidence="7">
    <location>
        <begin position="76"/>
        <end position="100"/>
    </location>
</feature>
<keyword evidence="4 7" id="KW-0812">Transmembrane</keyword>
<proteinExistence type="inferred from homology"/>
<keyword evidence="2 7" id="KW-0813">Transport</keyword>
<evidence type="ECO:0000256" key="7">
    <source>
        <dbReference type="RuleBase" id="RU363032"/>
    </source>
</evidence>
<dbReference type="PROSITE" id="PS50928">
    <property type="entry name" value="ABC_TM1"/>
    <property type="match status" value="1"/>
</dbReference>
<evidence type="ECO:0000256" key="5">
    <source>
        <dbReference type="ARBA" id="ARBA00022989"/>
    </source>
</evidence>
<keyword evidence="6 7" id="KW-0472">Membrane</keyword>
<feature type="transmembrane region" description="Helical" evidence="7">
    <location>
        <begin position="12"/>
        <end position="36"/>
    </location>
</feature>
<sequence length="281" mass="31822">MHISNRGKLKIAALVLNLVLLIIGIIYLIPFIWMVLSSFKLNADVLSIPIKILPRTWNFQSYPNALNYAGYNFPRYFFNSFVVLVFAVLLCLFLSATAGYGFAKYKFKKNKLLFVVVMSTLMIPFEAIVIPLFLLITRLNLQDNYLALIIPGGLTAFGVFLMRQFFYSIPDEIIEAARIDGATEWQIFCRVSMPLAKTAVLSLAILHGQWVWNLLLWPLIVMSKPDMRTLPQGISLFSGVYFTPYPEQLAISVLACLPTLILFIFLSRNFMEGVALTGLKT</sequence>
<evidence type="ECO:0000259" key="8">
    <source>
        <dbReference type="PROSITE" id="PS50928"/>
    </source>
</evidence>
<comment type="similarity">
    <text evidence="7">Belongs to the binding-protein-dependent transport system permease family.</text>
</comment>
<dbReference type="Pfam" id="PF00528">
    <property type="entry name" value="BPD_transp_1"/>
    <property type="match status" value="1"/>
</dbReference>
<dbReference type="InterPro" id="IPR000515">
    <property type="entry name" value="MetI-like"/>
</dbReference>
<dbReference type="Gene3D" id="1.10.3720.10">
    <property type="entry name" value="MetI-like"/>
    <property type="match status" value="1"/>
</dbReference>
<dbReference type="GO" id="GO:0005886">
    <property type="term" value="C:plasma membrane"/>
    <property type="evidence" value="ECO:0007669"/>
    <property type="project" value="UniProtKB-SubCell"/>
</dbReference>
<feature type="transmembrane region" description="Helical" evidence="7">
    <location>
        <begin position="249"/>
        <end position="266"/>
    </location>
</feature>
<dbReference type="CDD" id="cd06261">
    <property type="entry name" value="TM_PBP2"/>
    <property type="match status" value="1"/>
</dbReference>
<protein>
    <submittedName>
        <fullName evidence="9">L-arabinose transport system permease protein AraQ</fullName>
    </submittedName>
</protein>
<evidence type="ECO:0000313" key="9">
    <source>
        <dbReference type="EMBL" id="OQA56887.1"/>
    </source>
</evidence>
<dbReference type="GO" id="GO:0055085">
    <property type="term" value="P:transmembrane transport"/>
    <property type="evidence" value="ECO:0007669"/>
    <property type="project" value="InterPro"/>
</dbReference>
<gene>
    <name evidence="9" type="primary">araQ_2</name>
    <name evidence="9" type="ORF">BWY41_01410</name>
</gene>
<dbReference type="PANTHER" id="PTHR43744">
    <property type="entry name" value="ABC TRANSPORTER PERMEASE PROTEIN MG189-RELATED-RELATED"/>
    <property type="match status" value="1"/>
</dbReference>
<dbReference type="Proteomes" id="UP000485569">
    <property type="component" value="Unassembled WGS sequence"/>
</dbReference>
<feature type="domain" description="ABC transmembrane type-1" evidence="8">
    <location>
        <begin position="77"/>
        <end position="266"/>
    </location>
</feature>
<dbReference type="PANTHER" id="PTHR43744:SF12">
    <property type="entry name" value="ABC TRANSPORTER PERMEASE PROTEIN MG189-RELATED"/>
    <property type="match status" value="1"/>
</dbReference>
<reference evidence="9" key="1">
    <citation type="submission" date="2017-02" db="EMBL/GenBank/DDBJ databases">
        <title>Delving into the versatile metabolic prowess of the omnipresent phylum Bacteroidetes.</title>
        <authorList>
            <person name="Nobu M.K."/>
            <person name="Mei R."/>
            <person name="Narihiro T."/>
            <person name="Kuroda K."/>
            <person name="Liu W.-T."/>
        </authorList>
    </citation>
    <scope>NUCLEOTIDE SEQUENCE</scope>
    <source>
        <strain evidence="9">ADurb.Bin276</strain>
    </source>
</reference>